<dbReference type="RefSeq" id="XP_017700664.2">
    <property type="nucleotide sequence ID" value="XM_017845175.3"/>
</dbReference>
<dbReference type="Pfam" id="PF10474">
    <property type="entry name" value="Syndetin_C"/>
    <property type="match status" value="1"/>
</dbReference>
<dbReference type="GO" id="GO:0000149">
    <property type="term" value="F:SNARE binding"/>
    <property type="evidence" value="ECO:0007669"/>
    <property type="project" value="TreeGrafter"/>
</dbReference>
<dbReference type="GO" id="GO:0042147">
    <property type="term" value="P:retrograde transport, endosome to Golgi"/>
    <property type="evidence" value="ECO:0007669"/>
    <property type="project" value="InterPro"/>
</dbReference>
<keyword evidence="3" id="KW-0175">Coiled coil</keyword>
<evidence type="ECO:0000313" key="8">
    <source>
        <dbReference type="RefSeq" id="XP_017700664.2"/>
    </source>
</evidence>
<dbReference type="AlphaFoldDB" id="A0A8B7MW30"/>
<dbReference type="GO" id="GO:0032456">
    <property type="term" value="P:endocytic recycling"/>
    <property type="evidence" value="ECO:0007669"/>
    <property type="project" value="InterPro"/>
</dbReference>
<dbReference type="PANTHER" id="PTHR13258:SF0">
    <property type="entry name" value="SYNDETIN"/>
    <property type="match status" value="1"/>
</dbReference>
<gene>
    <name evidence="8" type="primary">LOC103716995</name>
</gene>
<keyword evidence="7" id="KW-1185">Reference proteome</keyword>
<dbReference type="InterPro" id="IPR019515">
    <property type="entry name" value="VPS54_N"/>
</dbReference>
<reference evidence="8" key="2">
    <citation type="submission" date="2025-08" db="UniProtKB">
        <authorList>
            <consortium name="RefSeq"/>
        </authorList>
    </citation>
    <scope>IDENTIFICATION</scope>
    <source>
        <tissue evidence="8">Young leaves</tissue>
    </source>
</reference>
<evidence type="ECO:0000313" key="7">
    <source>
        <dbReference type="Proteomes" id="UP000228380"/>
    </source>
</evidence>
<keyword evidence="2" id="KW-0653">Protein transport</keyword>
<sequence length="1129" mass="126593">MQRDTSGIPSFLDGGRPTQEFESPGPLLFLSLLFLQGGGMDLSRVGEKLLSSVRSARSLGLLPPASDRPEVPARAAAAAAVARALAGLPPHQRTILPSNSGELVSIYSSRSQDLVIEELEEDFYQEDFDPVRHILENIPSEENDVTYFDQKSTLRLAQLDRIAEQLSQHVMEHHEEMVKGMQLVMELEQDLKVANVICMNGRRHIALSMQEVSRDLVVNSHSKKKQALLDMLPILTELRRALDMQMELEALVENGNYFQAFQLLPEYLQVLENYSELSAIQEMGLGVEAWLGRTIQKLDSHLLGVCQMFKEESYITAVDAYALMGDVAGLAEKIQSFYMQEVLSRTHSVLKDVVQEEIGNTMQRSRFTYSDLCVQIPESKFRQCLLKTLDTLFKLMCSYYSIMSFRLEEKDFEPQALNYELKKSNTSQCLEGIVVDLESRVSSNSVVRNEFKSESVPKMEDFDSTNSSSVVGVSENLGSTSSNSCTSSTERSDVETATARSDSPFYKLRKDTTAFVAHTLERGRKNLWQLITSRLSVLLSCSAICSTSNYQFLRNYEDLNVFILAGEAFCGVEAADFRQKLKVVCENYVAAFHRQNVYALKMVLEKESWVKMPAEALQVISLAGLIGDGAPLIVPSVGNANISSALHSKKMYDPTFTGKQNNGFACWLKSENLFSSKLASGSKESPKAHLLFNGSMASDLADGHAVDLLHNNSMSAKGHSGINGSSSLMEDENEDLLADFIDEDSQLPSRISKSRPARKNFANWNDEEVSAQTGSSLCLLRLMDKYARLMQKLEIVNVEFFKGICHLFGIFYLHTFETFGQQDINQSGKSLPDTLSSRLKTALSKIMQDYDMWIRPQNVACSPSSPMSLNTAFTHMDVMPTIPPSTMFGQAPSTSFGLKERCAGAETISLVARLLYRSRTHLQSMLLQHNATMVEDFFGNLVDSVPDLSEHIYRTTAHLLLHINGYADRIANAKWEVKELGLEHNGYVDLLLGEFKHYRTRLAHGGISKEVQDLLLEYGLENVAEVLIEGLSRVKRCTDEGRALMLLDLQVLINGLQHFVSINVKPKLQIVETFIKAYYLPETEYVHWARSHLEYSKSQIVGLINLVATMKSWKRKTRLEVLERIETGV</sequence>
<organism evidence="7 8">
    <name type="scientific">Phoenix dactylifera</name>
    <name type="common">Date palm</name>
    <dbReference type="NCBI Taxonomy" id="42345"/>
    <lineage>
        <taxon>Eukaryota</taxon>
        <taxon>Viridiplantae</taxon>
        <taxon>Streptophyta</taxon>
        <taxon>Embryophyta</taxon>
        <taxon>Tracheophyta</taxon>
        <taxon>Spermatophyta</taxon>
        <taxon>Magnoliopsida</taxon>
        <taxon>Liliopsida</taxon>
        <taxon>Arecaceae</taxon>
        <taxon>Coryphoideae</taxon>
        <taxon>Phoeniceae</taxon>
        <taxon>Phoenix</taxon>
    </lineage>
</organism>
<evidence type="ECO:0000259" key="5">
    <source>
        <dbReference type="Pfam" id="PF10474"/>
    </source>
</evidence>
<dbReference type="Pfam" id="PF10475">
    <property type="entry name" value="Vps54_N"/>
    <property type="match status" value="1"/>
</dbReference>
<evidence type="ECO:0000256" key="4">
    <source>
        <dbReference type="SAM" id="MobiDB-lite"/>
    </source>
</evidence>
<evidence type="ECO:0000259" key="6">
    <source>
        <dbReference type="Pfam" id="PF10475"/>
    </source>
</evidence>
<dbReference type="InterPro" id="IPR019514">
    <property type="entry name" value="Syndetin_C"/>
</dbReference>
<dbReference type="GO" id="GO:1990745">
    <property type="term" value="C:EARP complex"/>
    <property type="evidence" value="ECO:0007669"/>
    <property type="project" value="InterPro"/>
</dbReference>
<evidence type="ECO:0000256" key="3">
    <source>
        <dbReference type="ARBA" id="ARBA00023054"/>
    </source>
</evidence>
<protein>
    <submittedName>
        <fullName evidence="8">Syndetin-like isoform X1</fullName>
    </submittedName>
</protein>
<evidence type="ECO:0000256" key="2">
    <source>
        <dbReference type="ARBA" id="ARBA00022927"/>
    </source>
</evidence>
<name>A0A8B7MW30_PHODC</name>
<dbReference type="Proteomes" id="UP000228380">
    <property type="component" value="Chromosome 2"/>
</dbReference>
<feature type="domain" description="Vacuolar protein sorting-associated protein 54 N-terminal" evidence="6">
    <location>
        <begin position="116"/>
        <end position="405"/>
    </location>
</feature>
<dbReference type="InterPro" id="IPR040047">
    <property type="entry name" value="VPS50"/>
</dbReference>
<dbReference type="GeneID" id="103716995"/>
<evidence type="ECO:0000256" key="1">
    <source>
        <dbReference type="ARBA" id="ARBA00022448"/>
    </source>
</evidence>
<accession>A0A8B7MW30</accession>
<dbReference type="GO" id="GO:0015031">
    <property type="term" value="P:protein transport"/>
    <property type="evidence" value="ECO:0007669"/>
    <property type="project" value="UniProtKB-KW"/>
</dbReference>
<proteinExistence type="predicted"/>
<dbReference type="GO" id="GO:0005829">
    <property type="term" value="C:cytosol"/>
    <property type="evidence" value="ECO:0007669"/>
    <property type="project" value="GOC"/>
</dbReference>
<keyword evidence="1" id="KW-0813">Transport</keyword>
<feature type="region of interest" description="Disordered" evidence="4">
    <location>
        <begin position="474"/>
        <end position="496"/>
    </location>
</feature>
<feature type="domain" description="Syndetin C-terminal" evidence="5">
    <location>
        <begin position="896"/>
        <end position="1126"/>
    </location>
</feature>
<feature type="compositionally biased region" description="Low complexity" evidence="4">
    <location>
        <begin position="479"/>
        <end position="489"/>
    </location>
</feature>
<reference evidence="7" key="1">
    <citation type="journal article" date="2019" name="Nat. Commun.">
        <title>Genome-wide association mapping of date palm fruit traits.</title>
        <authorList>
            <person name="Hazzouri K.M."/>
            <person name="Gros-Balthazard M."/>
            <person name="Flowers J.M."/>
            <person name="Copetti D."/>
            <person name="Lemansour A."/>
            <person name="Lebrun M."/>
            <person name="Masmoudi K."/>
            <person name="Ferrand S."/>
            <person name="Dhar M.I."/>
            <person name="Fresquez Z.A."/>
            <person name="Rosas U."/>
            <person name="Zhang J."/>
            <person name="Talag J."/>
            <person name="Lee S."/>
            <person name="Kudrna D."/>
            <person name="Powell R.F."/>
            <person name="Leitch I.J."/>
            <person name="Krueger R.R."/>
            <person name="Wing R.A."/>
            <person name="Amiri K.M.A."/>
            <person name="Purugganan M.D."/>
        </authorList>
    </citation>
    <scope>NUCLEOTIDE SEQUENCE [LARGE SCALE GENOMIC DNA]</scope>
    <source>
        <strain evidence="7">cv. Khalas</strain>
    </source>
</reference>
<dbReference type="KEGG" id="pda:103716995"/>
<dbReference type="OrthoDB" id="10263345at2759"/>
<dbReference type="PANTHER" id="PTHR13258">
    <property type="entry name" value="SYNDETIN"/>
    <property type="match status" value="1"/>
</dbReference>